<keyword evidence="3 9" id="KW-0808">Transferase</keyword>
<dbReference type="Pfam" id="PF13727">
    <property type="entry name" value="CoA_binding_3"/>
    <property type="match status" value="1"/>
</dbReference>
<name>A0AAW6T9F1_9MICO</name>
<dbReference type="Proteomes" id="UP001321506">
    <property type="component" value="Unassembled WGS sequence"/>
</dbReference>
<dbReference type="InterPro" id="IPR003362">
    <property type="entry name" value="Bact_transf"/>
</dbReference>
<evidence type="ECO:0000256" key="3">
    <source>
        <dbReference type="ARBA" id="ARBA00022679"/>
    </source>
</evidence>
<comment type="caution">
    <text evidence="9">The sequence shown here is derived from an EMBL/GenBank/DDBJ whole genome shotgun (WGS) entry which is preliminary data.</text>
</comment>
<dbReference type="PANTHER" id="PTHR30576:SF10">
    <property type="entry name" value="SLL5057 PROTEIN"/>
    <property type="match status" value="1"/>
</dbReference>
<evidence type="ECO:0000256" key="5">
    <source>
        <dbReference type="ARBA" id="ARBA00022989"/>
    </source>
</evidence>
<evidence type="ECO:0000256" key="6">
    <source>
        <dbReference type="ARBA" id="ARBA00023136"/>
    </source>
</evidence>
<organism evidence="9 10">
    <name type="scientific">Ruicaihuangia caeni</name>
    <dbReference type="NCBI Taxonomy" id="3042517"/>
    <lineage>
        <taxon>Bacteria</taxon>
        <taxon>Bacillati</taxon>
        <taxon>Actinomycetota</taxon>
        <taxon>Actinomycetes</taxon>
        <taxon>Micrococcales</taxon>
        <taxon>Microbacteriaceae</taxon>
        <taxon>Ruicaihuangia</taxon>
    </lineage>
</organism>
<keyword evidence="10" id="KW-1185">Reference proteome</keyword>
<dbReference type="GO" id="GO:0016020">
    <property type="term" value="C:membrane"/>
    <property type="evidence" value="ECO:0007669"/>
    <property type="project" value="UniProtKB-SubCell"/>
</dbReference>
<dbReference type="NCBIfam" id="TIGR03025">
    <property type="entry name" value="EPS_sugtrans"/>
    <property type="match status" value="1"/>
</dbReference>
<gene>
    <name evidence="9" type="ORF">QF206_08375</name>
</gene>
<reference evidence="9 10" key="1">
    <citation type="submission" date="2023-04" db="EMBL/GenBank/DDBJ databases">
        <title>Klugiella caeni sp. nov. isolated from the sludge of biochemical tank.</title>
        <authorList>
            <person name="Geng K."/>
        </authorList>
    </citation>
    <scope>NUCLEOTIDE SEQUENCE [LARGE SCALE GENOMIC DNA]</scope>
    <source>
        <strain evidence="9 10">YN-L-19</strain>
    </source>
</reference>
<protein>
    <submittedName>
        <fullName evidence="9">Sugar transferase</fullName>
        <ecNumber evidence="9">2.7.8.-</ecNumber>
    </submittedName>
</protein>
<feature type="transmembrane region" description="Helical" evidence="7">
    <location>
        <begin position="317"/>
        <end position="338"/>
    </location>
</feature>
<dbReference type="EC" id="2.7.8.-" evidence="9"/>
<proteinExistence type="inferred from homology"/>
<feature type="domain" description="Bacterial sugar transferase" evidence="8">
    <location>
        <begin position="312"/>
        <end position="498"/>
    </location>
</feature>
<dbReference type="RefSeq" id="WP_281488761.1">
    <property type="nucleotide sequence ID" value="NZ_JASATX010000003.1"/>
</dbReference>
<dbReference type="InterPro" id="IPR017475">
    <property type="entry name" value="EPS_sugar_tfrase"/>
</dbReference>
<dbReference type="Pfam" id="PF02397">
    <property type="entry name" value="Bac_transf"/>
    <property type="match status" value="1"/>
</dbReference>
<dbReference type="Gene3D" id="3.40.50.720">
    <property type="entry name" value="NAD(P)-binding Rossmann-like Domain"/>
    <property type="match status" value="1"/>
</dbReference>
<feature type="transmembrane region" description="Helical" evidence="7">
    <location>
        <begin position="118"/>
        <end position="136"/>
    </location>
</feature>
<accession>A0AAW6T9F1</accession>
<evidence type="ECO:0000256" key="1">
    <source>
        <dbReference type="ARBA" id="ARBA00004141"/>
    </source>
</evidence>
<evidence type="ECO:0000313" key="9">
    <source>
        <dbReference type="EMBL" id="MDI2098974.1"/>
    </source>
</evidence>
<feature type="transmembrane region" description="Helical" evidence="7">
    <location>
        <begin position="142"/>
        <end position="161"/>
    </location>
</feature>
<sequence>MTRVAVSPIPGVRRGVSPGRLAVGGHRAAAAVAPATGTRWCRSYRRRLIVTDAVVIATAAFAPIAAIAAARGILPASPPLWISASLVTVVWLLALAVWRTRETRVLGVGATEYKTLAGASATTFGLLAAVFLAADFEGIRTSFISTMVGGTVALMLSRWLWRHWLTQQRQYGHYLSKVIVAGAPDEVRYIVDRLEKRTGAAYRVVGVALDEPSTGTLATDTGEVPVVCGLDTVTETVQRVGADTVIVTDHTERGGTYLRDLGWKLEGTSAELVVASSLTNVAGPRIHLRPVEGLPLMHVELPQFEGGKHVLKRVFDATAAGLALLLLMPLLVMVGIAIRLDSKGPALFRQERVGRGGTTFMMLKFRTMVPDAESMLDGLGSGDSNGMLFKLRDDPRVTRLGKLLRRTSIDELPQLWNVLTGEMSLVGPRPPLPREVNQYEPHVHRRLYIKPGLTGMWQINGRSDLSWQESVRLDLYYVENWSLTTDLLILWRTLKVFVRPDGAY</sequence>
<evidence type="ECO:0000256" key="7">
    <source>
        <dbReference type="SAM" id="Phobius"/>
    </source>
</evidence>
<comment type="subcellular location">
    <subcellularLocation>
        <location evidence="1">Membrane</location>
        <topology evidence="1">Multi-pass membrane protein</topology>
    </subcellularLocation>
</comment>
<keyword evidence="4 7" id="KW-0812">Transmembrane</keyword>
<evidence type="ECO:0000256" key="4">
    <source>
        <dbReference type="ARBA" id="ARBA00022692"/>
    </source>
</evidence>
<feature type="transmembrane region" description="Helical" evidence="7">
    <location>
        <begin position="80"/>
        <end position="98"/>
    </location>
</feature>
<comment type="similarity">
    <text evidence="2">Belongs to the bacterial sugar transferase family.</text>
</comment>
<evidence type="ECO:0000313" key="10">
    <source>
        <dbReference type="Proteomes" id="UP001321506"/>
    </source>
</evidence>
<dbReference type="AlphaFoldDB" id="A0AAW6T9F1"/>
<feature type="transmembrane region" description="Helical" evidence="7">
    <location>
        <begin position="49"/>
        <end position="74"/>
    </location>
</feature>
<dbReference type="PANTHER" id="PTHR30576">
    <property type="entry name" value="COLANIC BIOSYNTHESIS UDP-GLUCOSE LIPID CARRIER TRANSFERASE"/>
    <property type="match status" value="1"/>
</dbReference>
<keyword evidence="6 7" id="KW-0472">Membrane</keyword>
<dbReference type="GO" id="GO:0016780">
    <property type="term" value="F:phosphotransferase activity, for other substituted phosphate groups"/>
    <property type="evidence" value="ECO:0007669"/>
    <property type="project" value="TreeGrafter"/>
</dbReference>
<dbReference type="EMBL" id="JASATX010000003">
    <property type="protein sequence ID" value="MDI2098974.1"/>
    <property type="molecule type" value="Genomic_DNA"/>
</dbReference>
<keyword evidence="5 7" id="KW-1133">Transmembrane helix</keyword>
<evidence type="ECO:0000259" key="8">
    <source>
        <dbReference type="Pfam" id="PF02397"/>
    </source>
</evidence>
<evidence type="ECO:0000256" key="2">
    <source>
        <dbReference type="ARBA" id="ARBA00006464"/>
    </source>
</evidence>